<gene>
    <name evidence="2" type="ORF">EWM64_g2846</name>
</gene>
<feature type="compositionally biased region" description="Polar residues" evidence="1">
    <location>
        <begin position="481"/>
        <end position="509"/>
    </location>
</feature>
<organism evidence="2 3">
    <name type="scientific">Hericium alpestre</name>
    <dbReference type="NCBI Taxonomy" id="135208"/>
    <lineage>
        <taxon>Eukaryota</taxon>
        <taxon>Fungi</taxon>
        <taxon>Dikarya</taxon>
        <taxon>Basidiomycota</taxon>
        <taxon>Agaricomycotina</taxon>
        <taxon>Agaricomycetes</taxon>
        <taxon>Russulales</taxon>
        <taxon>Hericiaceae</taxon>
        <taxon>Hericium</taxon>
    </lineage>
</organism>
<feature type="compositionally biased region" description="Low complexity" evidence="1">
    <location>
        <begin position="112"/>
        <end position="133"/>
    </location>
</feature>
<feature type="region of interest" description="Disordered" evidence="1">
    <location>
        <begin position="352"/>
        <end position="404"/>
    </location>
</feature>
<dbReference type="AlphaFoldDB" id="A0A4Z0A677"/>
<dbReference type="OrthoDB" id="3266087at2759"/>
<feature type="region of interest" description="Disordered" evidence="1">
    <location>
        <begin position="1"/>
        <end position="180"/>
    </location>
</feature>
<reference evidence="2 3" key="1">
    <citation type="submission" date="2019-02" db="EMBL/GenBank/DDBJ databases">
        <title>Genome sequencing of the rare red list fungi Hericium alpestre (H. flagellum).</title>
        <authorList>
            <person name="Buettner E."/>
            <person name="Kellner H."/>
        </authorList>
    </citation>
    <scope>NUCLEOTIDE SEQUENCE [LARGE SCALE GENOMIC DNA]</scope>
    <source>
        <strain evidence="2 3">DSM 108284</strain>
    </source>
</reference>
<feature type="compositionally biased region" description="Low complexity" evidence="1">
    <location>
        <begin position="269"/>
        <end position="295"/>
    </location>
</feature>
<evidence type="ECO:0000313" key="3">
    <source>
        <dbReference type="Proteomes" id="UP000298061"/>
    </source>
</evidence>
<name>A0A4Z0A677_9AGAM</name>
<feature type="compositionally biased region" description="Pro residues" evidence="1">
    <location>
        <begin position="167"/>
        <end position="176"/>
    </location>
</feature>
<keyword evidence="3" id="KW-1185">Reference proteome</keyword>
<feature type="compositionally biased region" description="Polar residues" evidence="1">
    <location>
        <begin position="529"/>
        <end position="554"/>
    </location>
</feature>
<dbReference type="EMBL" id="SFCI01000243">
    <property type="protein sequence ID" value="TFY81168.1"/>
    <property type="molecule type" value="Genomic_DNA"/>
</dbReference>
<feature type="region of interest" description="Disordered" evidence="1">
    <location>
        <begin position="529"/>
        <end position="608"/>
    </location>
</feature>
<feature type="compositionally biased region" description="Low complexity" evidence="1">
    <location>
        <begin position="380"/>
        <end position="395"/>
    </location>
</feature>
<evidence type="ECO:0000256" key="1">
    <source>
        <dbReference type="SAM" id="MobiDB-lite"/>
    </source>
</evidence>
<feature type="compositionally biased region" description="Basic and acidic residues" evidence="1">
    <location>
        <begin position="555"/>
        <end position="565"/>
    </location>
</feature>
<feature type="compositionally biased region" description="Basic and acidic residues" evidence="1">
    <location>
        <begin position="88"/>
        <end position="102"/>
    </location>
</feature>
<accession>A0A4Z0A677</accession>
<evidence type="ECO:0000313" key="2">
    <source>
        <dbReference type="EMBL" id="TFY81168.1"/>
    </source>
</evidence>
<dbReference type="Proteomes" id="UP000298061">
    <property type="component" value="Unassembled WGS sequence"/>
</dbReference>
<feature type="compositionally biased region" description="Polar residues" evidence="1">
    <location>
        <begin position="63"/>
        <end position="84"/>
    </location>
</feature>
<proteinExistence type="predicted"/>
<feature type="region of interest" description="Disordered" evidence="1">
    <location>
        <begin position="206"/>
        <end position="326"/>
    </location>
</feature>
<feature type="compositionally biased region" description="Basic residues" evidence="1">
    <location>
        <begin position="596"/>
        <end position="605"/>
    </location>
</feature>
<feature type="region of interest" description="Disordered" evidence="1">
    <location>
        <begin position="418"/>
        <end position="515"/>
    </location>
</feature>
<comment type="caution">
    <text evidence="2">The sequence shown here is derived from an EMBL/GenBank/DDBJ whole genome shotgun (WGS) entry which is preliminary data.</text>
</comment>
<sequence length="685" mass="72086">MTPSSGQSSTGRFLSRISSIATPGEWSTFGRAKKPVSPGLTEFGEQPSAWLNRARGKDRAGSMRSSTTHNRSSQPSSGATPSKTPSRKSSDRHIDITNKENIDIPTKSDTQSPASTTPHSNNTSSSQSQSLSSRFARMSTPIARQLGFDSPHTFGNPSPHGRGRPDTSPPPPLPPLDHPELAAALLPRSHSLGGAPVILDCDAEGRLDPALFPPSKTYPPRTGHESRVRTRSNVESTGAETFGHAVRPSRSMPRAQSIFHSARQKHLSRSSPSGSKSSRAGSKSSPSGSKASRAPKMQGRRVSADLFSRQAAAGVTGSNVPAERESDWAARVSEEMIRLSLESSIAGEFGVISRSGTSGAGSRPGSAQNKGARGPTVPKSAGSASSSPSFPSTIPTIPPLSPSLFASFGLSGSPRNLSIEESGASAEKSRSDGLPNTSGVAGDHSFISWGTEDRKRPRSMQDQSRNAGKGSGSVTEKKTLRSSLKTRPANGGSSFSQSQRANEPIASSSKHADASSPLTIPFVSVTAPTSAEMTPTRLSRSLSDPSAFQTPIRSDSSKGKRKVEELDLTPPELKSIQKSTSFALPSDSRAGPAHVRLPKPHRAASRVRSPCALPARAQARTIIMAPSLIDGKFKKIISLLLKDLDAFARNGIKDELASLDPLLRNMGSAGSGFGDGRAAYDFEGV</sequence>
<protein>
    <submittedName>
        <fullName evidence="2">Uncharacterized protein</fullName>
    </submittedName>
</protein>
<feature type="compositionally biased region" description="Polar residues" evidence="1">
    <location>
        <begin position="1"/>
        <end position="21"/>
    </location>
</feature>